<keyword evidence="6" id="KW-1185">Reference proteome</keyword>
<feature type="region of interest" description="Disordered" evidence="3">
    <location>
        <begin position="162"/>
        <end position="264"/>
    </location>
</feature>
<evidence type="ECO:0000256" key="2">
    <source>
        <dbReference type="ARBA" id="ARBA00023242"/>
    </source>
</evidence>
<evidence type="ECO:0000256" key="1">
    <source>
        <dbReference type="ARBA" id="ARBA00004123"/>
    </source>
</evidence>
<reference evidence="5" key="1">
    <citation type="journal article" date="2020" name="Stud. Mycol.">
        <title>101 Dothideomycetes genomes: a test case for predicting lifestyles and emergence of pathogens.</title>
        <authorList>
            <person name="Haridas S."/>
            <person name="Albert R."/>
            <person name="Binder M."/>
            <person name="Bloem J."/>
            <person name="Labutti K."/>
            <person name="Salamov A."/>
            <person name="Andreopoulos B."/>
            <person name="Baker S."/>
            <person name="Barry K."/>
            <person name="Bills G."/>
            <person name="Bluhm B."/>
            <person name="Cannon C."/>
            <person name="Castanera R."/>
            <person name="Culley D."/>
            <person name="Daum C."/>
            <person name="Ezra D."/>
            <person name="Gonzalez J."/>
            <person name="Henrissat B."/>
            <person name="Kuo A."/>
            <person name="Liang C."/>
            <person name="Lipzen A."/>
            <person name="Lutzoni F."/>
            <person name="Magnuson J."/>
            <person name="Mondo S."/>
            <person name="Nolan M."/>
            <person name="Ohm R."/>
            <person name="Pangilinan J."/>
            <person name="Park H.-J."/>
            <person name="Ramirez L."/>
            <person name="Alfaro M."/>
            <person name="Sun H."/>
            <person name="Tritt A."/>
            <person name="Yoshinaga Y."/>
            <person name="Zwiers L.-H."/>
            <person name="Turgeon B."/>
            <person name="Goodwin S."/>
            <person name="Spatafora J."/>
            <person name="Crous P."/>
            <person name="Grigoriev I."/>
        </authorList>
    </citation>
    <scope>NUCLEOTIDE SEQUENCE</scope>
    <source>
        <strain evidence="5">CBS 133067</strain>
    </source>
</reference>
<comment type="subcellular location">
    <subcellularLocation>
        <location evidence="1">Nucleus</location>
    </subcellularLocation>
</comment>
<protein>
    <recommendedName>
        <fullName evidence="4">RED-like N-terminal domain-containing protein</fullName>
    </recommendedName>
</protein>
<feature type="compositionally biased region" description="Polar residues" evidence="3">
    <location>
        <begin position="381"/>
        <end position="410"/>
    </location>
</feature>
<feature type="region of interest" description="Disordered" evidence="3">
    <location>
        <begin position="459"/>
        <end position="537"/>
    </location>
</feature>
<feature type="compositionally biased region" description="Low complexity" evidence="3">
    <location>
        <begin position="235"/>
        <end position="247"/>
    </location>
</feature>
<evidence type="ECO:0000313" key="5">
    <source>
        <dbReference type="EMBL" id="KAF2102320.1"/>
    </source>
</evidence>
<gene>
    <name evidence="5" type="ORF">NA57DRAFT_35887</name>
</gene>
<organism evidence="5 6">
    <name type="scientific">Rhizodiscina lignyota</name>
    <dbReference type="NCBI Taxonomy" id="1504668"/>
    <lineage>
        <taxon>Eukaryota</taxon>
        <taxon>Fungi</taxon>
        <taxon>Dikarya</taxon>
        <taxon>Ascomycota</taxon>
        <taxon>Pezizomycotina</taxon>
        <taxon>Dothideomycetes</taxon>
        <taxon>Pleosporomycetidae</taxon>
        <taxon>Aulographales</taxon>
        <taxon>Rhizodiscinaceae</taxon>
        <taxon>Rhizodiscina</taxon>
    </lineage>
</organism>
<name>A0A9P4IIS0_9PEZI</name>
<dbReference type="OrthoDB" id="3366823at2759"/>
<sequence>MNNQQFRRLVLDTPSRPQNDAVSPPKVSTSPSSDALGSRSKSSIPMTPRTVKGASHHNDFARQLAERNATAHANKKFKSSAAPKGTRLATGYQDRTKDRNDDDADDRGKRIKALEEQVKLGQIDQQTFEKLREDITDGDVDATHLVKGLDWRLLERVRRGEDVMNGKSEQDEQQEKSTKSVDEELDELEQREVAPVAREKVVKKGEMAPPPPVAGAKRSRDAILAELKASRKAAAEAAAAAQPARPQLGSKFRRIGAEKEPRIEVDERGREVLIVVGEDGKVKRKVRKAKAEEETKTESKPLLEVDKNAKPLGIEEADLPQQVPPPKEDSDDDIFEGVGAEYDPLAALGENDEDSSDGEVADDKPSASKTTPPKEKDTESSLETKPSATRNYFSTSTSSEPIFEQPTNPLNDPAVLAALKNAASKTLGDEAATDVEDPEEAARLKRRAAMLSATDRDMEDIDMGFGSSRFGDEEAEDDGKVKLSEWKGTGASYDDEGDMEGRERGGKKRKRGPKKRKGDKDSATDVMKVIERRKGES</sequence>
<evidence type="ECO:0000259" key="4">
    <source>
        <dbReference type="Pfam" id="PF07808"/>
    </source>
</evidence>
<keyword evidence="2" id="KW-0539">Nucleus</keyword>
<dbReference type="InterPro" id="IPR039896">
    <property type="entry name" value="Red-like"/>
</dbReference>
<accession>A0A9P4IIS0</accession>
<feature type="compositionally biased region" description="Acidic residues" evidence="3">
    <location>
        <begin position="350"/>
        <end position="360"/>
    </location>
</feature>
<dbReference type="EMBL" id="ML978123">
    <property type="protein sequence ID" value="KAF2102320.1"/>
    <property type="molecule type" value="Genomic_DNA"/>
</dbReference>
<dbReference type="AlphaFoldDB" id="A0A9P4IIS0"/>
<feature type="compositionally biased region" description="Basic and acidic residues" evidence="3">
    <location>
        <begin position="255"/>
        <end position="264"/>
    </location>
</feature>
<feature type="compositionally biased region" description="Basic and acidic residues" evidence="3">
    <location>
        <begin position="361"/>
        <end position="379"/>
    </location>
</feature>
<feature type="compositionally biased region" description="Basic and acidic residues" evidence="3">
    <location>
        <begin position="162"/>
        <end position="206"/>
    </location>
</feature>
<comment type="caution">
    <text evidence="5">The sequence shown here is derived from an EMBL/GenBank/DDBJ whole genome shotgun (WGS) entry which is preliminary data.</text>
</comment>
<dbReference type="Pfam" id="PF07808">
    <property type="entry name" value="RED_N"/>
    <property type="match status" value="1"/>
</dbReference>
<evidence type="ECO:0000256" key="3">
    <source>
        <dbReference type="SAM" id="MobiDB-lite"/>
    </source>
</evidence>
<feature type="compositionally biased region" description="Basic and acidic residues" evidence="3">
    <location>
        <begin position="518"/>
        <end position="537"/>
    </location>
</feature>
<dbReference type="GO" id="GO:0005634">
    <property type="term" value="C:nucleus"/>
    <property type="evidence" value="ECO:0007669"/>
    <property type="project" value="UniProtKB-SubCell"/>
</dbReference>
<feature type="compositionally biased region" description="Basic and acidic residues" evidence="3">
    <location>
        <begin position="94"/>
        <end position="106"/>
    </location>
</feature>
<feature type="domain" description="RED-like N-terminal" evidence="4">
    <location>
        <begin position="74"/>
        <end position="192"/>
    </location>
</feature>
<feature type="region of interest" description="Disordered" evidence="3">
    <location>
        <begin position="1"/>
        <end position="106"/>
    </location>
</feature>
<proteinExistence type="predicted"/>
<feature type="compositionally biased region" description="Low complexity" evidence="3">
    <location>
        <begin position="22"/>
        <end position="33"/>
    </location>
</feature>
<feature type="compositionally biased region" description="Basic and acidic residues" evidence="3">
    <location>
        <begin position="289"/>
        <end position="309"/>
    </location>
</feature>
<feature type="region of interest" description="Disordered" evidence="3">
    <location>
        <begin position="281"/>
        <end position="415"/>
    </location>
</feature>
<dbReference type="Proteomes" id="UP000799772">
    <property type="component" value="Unassembled WGS sequence"/>
</dbReference>
<evidence type="ECO:0000313" key="6">
    <source>
        <dbReference type="Proteomes" id="UP000799772"/>
    </source>
</evidence>
<feature type="compositionally biased region" description="Basic residues" evidence="3">
    <location>
        <begin position="505"/>
        <end position="517"/>
    </location>
</feature>
<dbReference type="InterPro" id="IPR012916">
    <property type="entry name" value="RED_N"/>
</dbReference>
<dbReference type="PANTHER" id="PTHR12765">
    <property type="entry name" value="RED PROTEIN IK FACTOR CYTOKINE IK"/>
    <property type="match status" value="1"/>
</dbReference>